<keyword evidence="4" id="KW-1185">Reference proteome</keyword>
<evidence type="ECO:0000313" key="4">
    <source>
        <dbReference type="Proteomes" id="UP001151760"/>
    </source>
</evidence>
<evidence type="ECO:0000256" key="1">
    <source>
        <dbReference type="SAM" id="MobiDB-lite"/>
    </source>
</evidence>
<dbReference type="GO" id="GO:0003964">
    <property type="term" value="F:RNA-directed DNA polymerase activity"/>
    <property type="evidence" value="ECO:0007669"/>
    <property type="project" value="UniProtKB-KW"/>
</dbReference>
<dbReference type="InterPro" id="IPR005162">
    <property type="entry name" value="Retrotrans_gag_dom"/>
</dbReference>
<dbReference type="Pfam" id="PF03732">
    <property type="entry name" value="Retrotrans_gag"/>
    <property type="match status" value="1"/>
</dbReference>
<evidence type="ECO:0000313" key="3">
    <source>
        <dbReference type="EMBL" id="GJT85433.1"/>
    </source>
</evidence>
<feature type="region of interest" description="Disordered" evidence="1">
    <location>
        <begin position="115"/>
        <end position="211"/>
    </location>
</feature>
<reference evidence="3" key="1">
    <citation type="journal article" date="2022" name="Int. J. Mol. Sci.">
        <title>Draft Genome of Tanacetum Coccineum: Genomic Comparison of Closely Related Tanacetum-Family Plants.</title>
        <authorList>
            <person name="Yamashiro T."/>
            <person name="Shiraishi A."/>
            <person name="Nakayama K."/>
            <person name="Satake H."/>
        </authorList>
    </citation>
    <scope>NUCLEOTIDE SEQUENCE</scope>
</reference>
<feature type="domain" description="Retrotransposon gag" evidence="2">
    <location>
        <begin position="571"/>
        <end position="659"/>
    </location>
</feature>
<protein>
    <submittedName>
        <fullName evidence="3">Reverse transcriptase domain-containing protein</fullName>
    </submittedName>
</protein>
<gene>
    <name evidence="3" type="ORF">Tco_1067150</name>
</gene>
<name>A0ABQ5HE79_9ASTR</name>
<keyword evidence="3" id="KW-0548">Nucleotidyltransferase</keyword>
<dbReference type="Proteomes" id="UP001151760">
    <property type="component" value="Unassembled WGS sequence"/>
</dbReference>
<keyword evidence="3" id="KW-0808">Transferase</keyword>
<feature type="compositionally biased region" description="Acidic residues" evidence="1">
    <location>
        <begin position="177"/>
        <end position="200"/>
    </location>
</feature>
<feature type="region of interest" description="Disordered" evidence="1">
    <location>
        <begin position="701"/>
        <end position="746"/>
    </location>
</feature>
<evidence type="ECO:0000259" key="2">
    <source>
        <dbReference type="Pfam" id="PF03732"/>
    </source>
</evidence>
<comment type="caution">
    <text evidence="3">The sequence shown here is derived from an EMBL/GenBank/DDBJ whole genome shotgun (WGS) entry which is preliminary data.</text>
</comment>
<sequence length="746" mass="83744">MRKTEVLVSSSSHSSDLAAKFLNFSDIPTTEAEIVSPLDVPVHHEVPSKQTPTLLTVPVSVITDSSPFDESLNSFSSKGLPPQSSYEADATLTEFELKKILIDKIDKIKCNSLKRSRKDKDKDKDPSAGSDQRLKKRKTVKDPESSKSFPKAKESQSGSSKGDKSQPKSSGKSAQSEEPDFEVGDSDIPQDQEENMGNDNEEPKEKNYTTSLRKTKAAQYDLQGIEDMVPNIWVPVKVEVTRKHGYGYLKEIVVRRADNVLYRFKEGDFPLLRVNNIEDMILLVVQNRLTNLSGHDVFDFAITLRMFTKSLVIHKRVEDLQLEVENPQGFIYVDNNERNRLMQSVKLYKFSDRTLTGLRTSLDDITKNIRMEYLPKRRWSTLEKEGANITIKAIDKQLKERRLMRSLEKFIGGRHYGTDLRWLSLGIHSHDPIPRDIPLDSVEVLSFDTSAVNLVKKILLKLNLPDHRLILMDSKMEVKYKTTYPGDAFSLALITEARLDDQATLVAGTMTKTFGNNGGDESESSGPVTPMENKEAIESWDTSILNSLFGHESPRSLQLLGTLGMGKWLKIVGFNLEGAAAEWFQWMTRNGLITTWAKFKESVRNCFGPSEYEDPNGALSKLLQLGKVKDYQWEFEKLMNRATDIPDSLLISFYISGLKLHLQREFLVSRPTILGDAFSLALITEARLDDQATPVAGTMTKTFGNNGGGESESSGPVTPMENKEAIESGDTSILNSLFGHESPRSL</sequence>
<accession>A0ABQ5HE79</accession>
<reference evidence="3" key="2">
    <citation type="submission" date="2022-01" db="EMBL/GenBank/DDBJ databases">
        <authorList>
            <person name="Yamashiro T."/>
            <person name="Shiraishi A."/>
            <person name="Satake H."/>
            <person name="Nakayama K."/>
        </authorList>
    </citation>
    <scope>NUCLEOTIDE SEQUENCE</scope>
</reference>
<organism evidence="3 4">
    <name type="scientific">Tanacetum coccineum</name>
    <dbReference type="NCBI Taxonomy" id="301880"/>
    <lineage>
        <taxon>Eukaryota</taxon>
        <taxon>Viridiplantae</taxon>
        <taxon>Streptophyta</taxon>
        <taxon>Embryophyta</taxon>
        <taxon>Tracheophyta</taxon>
        <taxon>Spermatophyta</taxon>
        <taxon>Magnoliopsida</taxon>
        <taxon>eudicotyledons</taxon>
        <taxon>Gunneridae</taxon>
        <taxon>Pentapetalae</taxon>
        <taxon>asterids</taxon>
        <taxon>campanulids</taxon>
        <taxon>Asterales</taxon>
        <taxon>Asteraceae</taxon>
        <taxon>Asteroideae</taxon>
        <taxon>Anthemideae</taxon>
        <taxon>Anthemidinae</taxon>
        <taxon>Tanacetum</taxon>
    </lineage>
</organism>
<proteinExistence type="predicted"/>
<keyword evidence="3" id="KW-0695">RNA-directed DNA polymerase</keyword>
<dbReference type="EMBL" id="BQNB010019450">
    <property type="protein sequence ID" value="GJT85433.1"/>
    <property type="molecule type" value="Genomic_DNA"/>
</dbReference>